<dbReference type="Proteomes" id="UP000288096">
    <property type="component" value="Unassembled WGS sequence"/>
</dbReference>
<organism evidence="8 9">
    <name type="scientific">Desulfonema ishimotonii</name>
    <dbReference type="NCBI Taxonomy" id="45657"/>
    <lineage>
        <taxon>Bacteria</taxon>
        <taxon>Pseudomonadati</taxon>
        <taxon>Thermodesulfobacteriota</taxon>
        <taxon>Desulfobacteria</taxon>
        <taxon>Desulfobacterales</taxon>
        <taxon>Desulfococcaceae</taxon>
        <taxon>Desulfonema</taxon>
    </lineage>
</organism>
<keyword evidence="7" id="KW-0998">Cell outer membrane</keyword>
<dbReference type="EMBL" id="BEXT01000001">
    <property type="protein sequence ID" value="GBC59647.1"/>
    <property type="molecule type" value="Genomic_DNA"/>
</dbReference>
<comment type="similarity">
    <text evidence="2">Belongs to the OmpP1/FadL family.</text>
</comment>
<dbReference type="Gene3D" id="2.40.160.60">
    <property type="entry name" value="Outer membrane protein transport protein (OMPP1/FadL/TodX)"/>
    <property type="match status" value="1"/>
</dbReference>
<evidence type="ECO:0000256" key="1">
    <source>
        <dbReference type="ARBA" id="ARBA00004571"/>
    </source>
</evidence>
<evidence type="ECO:0000256" key="3">
    <source>
        <dbReference type="ARBA" id="ARBA00022452"/>
    </source>
</evidence>
<evidence type="ECO:0000256" key="2">
    <source>
        <dbReference type="ARBA" id="ARBA00008163"/>
    </source>
</evidence>
<comment type="caution">
    <text evidence="8">The sequence shown here is derived from an EMBL/GenBank/DDBJ whole genome shotgun (WGS) entry which is preliminary data.</text>
</comment>
<proteinExistence type="inferred from homology"/>
<dbReference type="PANTHER" id="PTHR35093">
    <property type="entry name" value="OUTER MEMBRANE PROTEIN NMB0088-RELATED"/>
    <property type="match status" value="1"/>
</dbReference>
<evidence type="ECO:0000313" key="8">
    <source>
        <dbReference type="EMBL" id="GBC59647.1"/>
    </source>
</evidence>
<dbReference type="SUPFAM" id="SSF56935">
    <property type="entry name" value="Porins"/>
    <property type="match status" value="1"/>
</dbReference>
<keyword evidence="6" id="KW-0472">Membrane</keyword>
<reference evidence="9" key="2">
    <citation type="submission" date="2019-01" db="EMBL/GenBank/DDBJ databases">
        <title>Genome sequence of Desulfonema ishimotonii strain Tokyo 01.</title>
        <authorList>
            <person name="Fukui M."/>
        </authorList>
    </citation>
    <scope>NUCLEOTIDE SEQUENCE [LARGE SCALE GENOMIC DNA]</scope>
    <source>
        <strain evidence="9">Tokyo 01</strain>
    </source>
</reference>
<dbReference type="PANTHER" id="PTHR35093:SF8">
    <property type="entry name" value="OUTER MEMBRANE PROTEIN NMB0088-RELATED"/>
    <property type="match status" value="1"/>
</dbReference>
<dbReference type="GO" id="GO:0009279">
    <property type="term" value="C:cell outer membrane"/>
    <property type="evidence" value="ECO:0007669"/>
    <property type="project" value="UniProtKB-SubCell"/>
</dbReference>
<keyword evidence="5" id="KW-0732">Signal</keyword>
<dbReference type="InterPro" id="IPR005017">
    <property type="entry name" value="OMPP1/FadL/TodX"/>
</dbReference>
<evidence type="ECO:0000256" key="4">
    <source>
        <dbReference type="ARBA" id="ARBA00022692"/>
    </source>
</evidence>
<name>A0A401FRQ1_9BACT</name>
<comment type="subcellular location">
    <subcellularLocation>
        <location evidence="1">Cell outer membrane</location>
        <topology evidence="1">Multi-pass membrane protein</topology>
    </subcellularLocation>
</comment>
<reference evidence="9" key="1">
    <citation type="submission" date="2017-11" db="EMBL/GenBank/DDBJ databases">
        <authorList>
            <person name="Watanabe M."/>
            <person name="Kojima H."/>
        </authorList>
    </citation>
    <scope>NUCLEOTIDE SEQUENCE [LARGE SCALE GENOMIC DNA]</scope>
    <source>
        <strain evidence="9">Tokyo 01</strain>
    </source>
</reference>
<evidence type="ECO:0000256" key="7">
    <source>
        <dbReference type="ARBA" id="ARBA00023237"/>
    </source>
</evidence>
<keyword evidence="9" id="KW-1185">Reference proteome</keyword>
<dbReference type="Pfam" id="PF03349">
    <property type="entry name" value="Toluene_X"/>
    <property type="match status" value="1"/>
</dbReference>
<protein>
    <recommendedName>
        <fullName evidence="10">Aromatic hydrocarbon degradation protein</fullName>
    </recommendedName>
</protein>
<evidence type="ECO:0008006" key="10">
    <source>
        <dbReference type="Google" id="ProtNLM"/>
    </source>
</evidence>
<dbReference type="AlphaFoldDB" id="A0A401FRQ1"/>
<evidence type="ECO:0000256" key="6">
    <source>
        <dbReference type="ARBA" id="ARBA00023136"/>
    </source>
</evidence>
<gene>
    <name evidence="8" type="ORF">DENIS_0586</name>
</gene>
<evidence type="ECO:0000256" key="5">
    <source>
        <dbReference type="ARBA" id="ARBA00022729"/>
    </source>
</evidence>
<sequence length="428" mass="48660">MVTVASDALSAEIEIPSSFNPVGSGARALGMGGAFIAVADDATAASWNPGGLTQLKKPECSVVFSGLHRKEDISFGTNPEGDGMQSVSEEDLNYLSVTYPFEAWGRNMVVSLAYQHLYDFYREWEFTLNETVDDLSVSRRWEYDHAGRLSAIGLSYAVRVVPKLSLGFTLNFWDNDITQNEWKQKYHMNGIESSDDISFDRKLLARYRTYRFDGFNMNFGLLWRINYNLTFGAVLKTPFTADISRKEEQYWKVIESDSDIYTGSNIASKADKLDMPMSYGIGVHYNFSDALSVSADLYRTEWSDYIYKTEDGPDYSPITGRPISETSIDDTCQVRLGGEYRFMNKEKEYVVPIRFGVFYDPVPADGSPDDVYGISIGLGFTKNNFFSLDLSYQYRFGNNVGEIYLKHFDFSQDLDEHTVYASLIIYKW</sequence>
<keyword evidence="3" id="KW-1134">Transmembrane beta strand</keyword>
<keyword evidence="4" id="KW-0812">Transmembrane</keyword>
<dbReference type="GO" id="GO:0015483">
    <property type="term" value="F:long-chain fatty acid transporting porin activity"/>
    <property type="evidence" value="ECO:0007669"/>
    <property type="project" value="TreeGrafter"/>
</dbReference>
<accession>A0A401FRQ1</accession>
<evidence type="ECO:0000313" key="9">
    <source>
        <dbReference type="Proteomes" id="UP000288096"/>
    </source>
</evidence>